<dbReference type="InterPro" id="IPR008266">
    <property type="entry name" value="Tyr_kinase_AS"/>
</dbReference>
<evidence type="ECO:0000256" key="4">
    <source>
        <dbReference type="ARBA" id="ARBA00022840"/>
    </source>
</evidence>
<keyword evidence="3 6" id="KW-0418">Kinase</keyword>
<comment type="caution">
    <text evidence="6">The sequence shown here is derived from an EMBL/GenBank/DDBJ whole genome shotgun (WGS) entry which is preliminary data.</text>
</comment>
<evidence type="ECO:0000256" key="1">
    <source>
        <dbReference type="ARBA" id="ARBA00022679"/>
    </source>
</evidence>
<dbReference type="GO" id="GO:0004674">
    <property type="term" value="F:protein serine/threonine kinase activity"/>
    <property type="evidence" value="ECO:0007669"/>
    <property type="project" value="TreeGrafter"/>
</dbReference>
<sequence>MSADRSPDGLEDIVTRFSALWRALSHDGDVPRALAETTMLADRVRDALDRRLSRLDEANATFIANTFVVEELVHDGMPAQIHRVRHRDLQTLLALKTLRPDRADDAVSRHLLLREARLSMTINHRNVASVQTALRLPDGRPALVAAWMPFSLSDYLNTRSFSPRDVHQVMISILSGLEAIHSAGLIHADIAPDNLLLSGEDLKDLKIVDFGIALERGQRHADLDLAAAGHSEFSAPEQKEGMVLDGRADLYACGLILNLLLERCGGESGAREQLTALAGHLSQRDRENRPESASAALRLLMKIDV</sequence>
<dbReference type="AlphaFoldDB" id="A0A7C9RAW3"/>
<protein>
    <submittedName>
        <fullName evidence="6">Protein kinase</fullName>
    </submittedName>
</protein>
<dbReference type="Gene3D" id="3.30.200.20">
    <property type="entry name" value="Phosphorylase Kinase, domain 1"/>
    <property type="match status" value="1"/>
</dbReference>
<dbReference type="InterPro" id="IPR000719">
    <property type="entry name" value="Prot_kinase_dom"/>
</dbReference>
<dbReference type="PROSITE" id="PS00109">
    <property type="entry name" value="PROTEIN_KINASE_TYR"/>
    <property type="match status" value="1"/>
</dbReference>
<dbReference type="EMBL" id="JAAKZG010000012">
    <property type="protein sequence ID" value="NGN43918.1"/>
    <property type="molecule type" value="Genomic_DNA"/>
</dbReference>
<evidence type="ECO:0000256" key="2">
    <source>
        <dbReference type="ARBA" id="ARBA00022741"/>
    </source>
</evidence>
<dbReference type="Pfam" id="PF00069">
    <property type="entry name" value="Pkinase"/>
    <property type="match status" value="1"/>
</dbReference>
<evidence type="ECO:0000313" key="6">
    <source>
        <dbReference type="EMBL" id="NGN43918.1"/>
    </source>
</evidence>
<accession>A0A7C9RAW3</accession>
<keyword evidence="4" id="KW-0067">ATP-binding</keyword>
<dbReference type="Proteomes" id="UP000481252">
    <property type="component" value="Unassembled WGS sequence"/>
</dbReference>
<feature type="domain" description="Protein kinase" evidence="5">
    <location>
        <begin position="67"/>
        <end position="305"/>
    </location>
</feature>
<reference evidence="6 7" key="1">
    <citation type="submission" date="2020-02" db="EMBL/GenBank/DDBJ databases">
        <title>Genome sequence of the type strain CGMCC 1.15528 of Mesorhizobium zhangyense.</title>
        <authorList>
            <person name="Gao J."/>
            <person name="Sun J."/>
        </authorList>
    </citation>
    <scope>NUCLEOTIDE SEQUENCE [LARGE SCALE GENOMIC DNA]</scope>
    <source>
        <strain evidence="6 7">CGMCC 1.15528</strain>
    </source>
</reference>
<name>A0A7C9RAW3_9HYPH</name>
<proteinExistence type="predicted"/>
<evidence type="ECO:0000256" key="3">
    <source>
        <dbReference type="ARBA" id="ARBA00022777"/>
    </source>
</evidence>
<dbReference type="RefSeq" id="WP_165120328.1">
    <property type="nucleotide sequence ID" value="NZ_JAAKZG010000012.1"/>
</dbReference>
<dbReference type="InterPro" id="IPR011009">
    <property type="entry name" value="Kinase-like_dom_sf"/>
</dbReference>
<keyword evidence="7" id="KW-1185">Reference proteome</keyword>
<dbReference type="Gene3D" id="1.10.510.10">
    <property type="entry name" value="Transferase(Phosphotransferase) domain 1"/>
    <property type="match status" value="1"/>
</dbReference>
<dbReference type="PROSITE" id="PS50011">
    <property type="entry name" value="PROTEIN_KINASE_DOM"/>
    <property type="match status" value="1"/>
</dbReference>
<evidence type="ECO:0000313" key="7">
    <source>
        <dbReference type="Proteomes" id="UP000481252"/>
    </source>
</evidence>
<organism evidence="6 7">
    <name type="scientific">Mesorhizobium zhangyense</name>
    <dbReference type="NCBI Taxonomy" id="1776730"/>
    <lineage>
        <taxon>Bacteria</taxon>
        <taxon>Pseudomonadati</taxon>
        <taxon>Pseudomonadota</taxon>
        <taxon>Alphaproteobacteria</taxon>
        <taxon>Hyphomicrobiales</taxon>
        <taxon>Phyllobacteriaceae</taxon>
        <taxon>Mesorhizobium</taxon>
    </lineage>
</organism>
<keyword evidence="1" id="KW-0808">Transferase</keyword>
<dbReference type="PANTHER" id="PTHR43289">
    <property type="entry name" value="MITOGEN-ACTIVATED PROTEIN KINASE KINASE KINASE 20-RELATED"/>
    <property type="match status" value="1"/>
</dbReference>
<gene>
    <name evidence="6" type="ORF">G6N74_22900</name>
</gene>
<keyword evidence="2" id="KW-0547">Nucleotide-binding</keyword>
<dbReference type="GO" id="GO:0005524">
    <property type="term" value="F:ATP binding"/>
    <property type="evidence" value="ECO:0007669"/>
    <property type="project" value="UniProtKB-KW"/>
</dbReference>
<dbReference type="PANTHER" id="PTHR43289:SF6">
    <property type="entry name" value="SERINE_THREONINE-PROTEIN KINASE NEKL-3"/>
    <property type="match status" value="1"/>
</dbReference>
<dbReference type="SUPFAM" id="SSF56112">
    <property type="entry name" value="Protein kinase-like (PK-like)"/>
    <property type="match status" value="1"/>
</dbReference>
<evidence type="ECO:0000259" key="5">
    <source>
        <dbReference type="PROSITE" id="PS50011"/>
    </source>
</evidence>